<keyword evidence="2" id="KW-1185">Reference proteome</keyword>
<dbReference type="VEuPathDB" id="AmoebaDB:DICPUDRAFT_148351"/>
<dbReference type="InParanoid" id="F0ZAW7"/>
<name>F0ZAW7_DICPU</name>
<organism evidence="1 2">
    <name type="scientific">Dictyostelium purpureum</name>
    <name type="common">Slime mold</name>
    <dbReference type="NCBI Taxonomy" id="5786"/>
    <lineage>
        <taxon>Eukaryota</taxon>
        <taxon>Amoebozoa</taxon>
        <taxon>Evosea</taxon>
        <taxon>Eumycetozoa</taxon>
        <taxon>Dictyostelia</taxon>
        <taxon>Dictyosteliales</taxon>
        <taxon>Dictyosteliaceae</taxon>
        <taxon>Dictyostelium</taxon>
    </lineage>
</organism>
<evidence type="ECO:0000313" key="2">
    <source>
        <dbReference type="Proteomes" id="UP000001064"/>
    </source>
</evidence>
<gene>
    <name evidence="1" type="ORF">DICPUDRAFT_148351</name>
</gene>
<proteinExistence type="predicted"/>
<dbReference type="Proteomes" id="UP000001064">
    <property type="component" value="Unassembled WGS sequence"/>
</dbReference>
<sequence>MLFCPDFTIKSFSRGYNVPDEENLIFSKKIQLITIIILDNIFIFNLLEQLVFH</sequence>
<protein>
    <submittedName>
        <fullName evidence="1">Uncharacterized protein</fullName>
    </submittedName>
</protein>
<dbReference type="KEGG" id="dpp:DICPUDRAFT_148351"/>
<dbReference type="AlphaFoldDB" id="F0ZAW7"/>
<accession>F0ZAW7</accession>
<evidence type="ECO:0000313" key="1">
    <source>
        <dbReference type="EMBL" id="EGC38900.1"/>
    </source>
</evidence>
<dbReference type="RefSeq" id="XP_003284580.1">
    <property type="nucleotide sequence ID" value="XM_003284532.1"/>
</dbReference>
<dbReference type="GeneID" id="10506382"/>
<reference evidence="2" key="1">
    <citation type="journal article" date="2011" name="Genome Biol.">
        <title>Comparative genomics of the social amoebae Dictyostelium discoideum and Dictyostelium purpureum.</title>
        <authorList>
            <consortium name="US DOE Joint Genome Institute (JGI-PGF)"/>
            <person name="Sucgang R."/>
            <person name="Kuo A."/>
            <person name="Tian X."/>
            <person name="Salerno W."/>
            <person name="Parikh A."/>
            <person name="Feasley C.L."/>
            <person name="Dalin E."/>
            <person name="Tu H."/>
            <person name="Huang E."/>
            <person name="Barry K."/>
            <person name="Lindquist E."/>
            <person name="Shapiro H."/>
            <person name="Bruce D."/>
            <person name="Schmutz J."/>
            <person name="Salamov A."/>
            <person name="Fey P."/>
            <person name="Gaudet P."/>
            <person name="Anjard C."/>
            <person name="Babu M.M."/>
            <person name="Basu S."/>
            <person name="Bushmanova Y."/>
            <person name="van der Wel H."/>
            <person name="Katoh-Kurasawa M."/>
            <person name="Dinh C."/>
            <person name="Coutinho P.M."/>
            <person name="Saito T."/>
            <person name="Elias M."/>
            <person name="Schaap P."/>
            <person name="Kay R.R."/>
            <person name="Henrissat B."/>
            <person name="Eichinger L."/>
            <person name="Rivero F."/>
            <person name="Putnam N.H."/>
            <person name="West C.M."/>
            <person name="Loomis W.F."/>
            <person name="Chisholm R.L."/>
            <person name="Shaulsky G."/>
            <person name="Strassmann J.E."/>
            <person name="Queller D.C."/>
            <person name="Kuspa A."/>
            <person name="Grigoriev I.V."/>
        </authorList>
    </citation>
    <scope>NUCLEOTIDE SEQUENCE [LARGE SCALE GENOMIC DNA]</scope>
    <source>
        <strain evidence="2">QSDP1</strain>
    </source>
</reference>
<dbReference type="EMBL" id="GL870967">
    <property type="protein sequence ID" value="EGC38900.1"/>
    <property type="molecule type" value="Genomic_DNA"/>
</dbReference>